<dbReference type="AlphaFoldDB" id="A0A6S6S826"/>
<dbReference type="PROSITE" id="PS51257">
    <property type="entry name" value="PROKAR_LIPOPROTEIN"/>
    <property type="match status" value="1"/>
</dbReference>
<evidence type="ECO:0008006" key="4">
    <source>
        <dbReference type="Google" id="ProtNLM"/>
    </source>
</evidence>
<gene>
    <name evidence="3" type="ORF">HELGO_WM12682</name>
</gene>
<evidence type="ECO:0000256" key="1">
    <source>
        <dbReference type="SAM" id="MobiDB-lite"/>
    </source>
</evidence>
<accession>A0A6S6S826</accession>
<organism evidence="3">
    <name type="scientific">uncultured Sulfurovum sp</name>
    <dbReference type="NCBI Taxonomy" id="269237"/>
    <lineage>
        <taxon>Bacteria</taxon>
        <taxon>Pseudomonadati</taxon>
        <taxon>Campylobacterota</taxon>
        <taxon>Epsilonproteobacteria</taxon>
        <taxon>Campylobacterales</taxon>
        <taxon>Sulfurovaceae</taxon>
        <taxon>Sulfurovum</taxon>
        <taxon>environmental samples</taxon>
    </lineage>
</organism>
<evidence type="ECO:0000313" key="3">
    <source>
        <dbReference type="EMBL" id="CAA6801607.1"/>
    </source>
</evidence>
<protein>
    <recommendedName>
        <fullName evidence="4">Cytochrome C</fullName>
    </recommendedName>
</protein>
<proteinExistence type="predicted"/>
<name>A0A6S6S826_9BACT</name>
<feature type="chain" id="PRO_5027590473" description="Cytochrome C" evidence="2">
    <location>
        <begin position="22"/>
        <end position="50"/>
    </location>
</feature>
<reference evidence="3" key="1">
    <citation type="submission" date="2020-01" db="EMBL/GenBank/DDBJ databases">
        <authorList>
            <person name="Meier V. D."/>
            <person name="Meier V D."/>
        </authorList>
    </citation>
    <scope>NUCLEOTIDE SEQUENCE</scope>
    <source>
        <strain evidence="3">HLG_WM_MAG_06</strain>
    </source>
</reference>
<dbReference type="EMBL" id="CACVAP010000033">
    <property type="protein sequence ID" value="CAA6801607.1"/>
    <property type="molecule type" value="Genomic_DNA"/>
</dbReference>
<feature type="region of interest" description="Disordered" evidence="1">
    <location>
        <begin position="21"/>
        <end position="50"/>
    </location>
</feature>
<sequence length="50" mass="5523">MKVLFLGFIFLLFISCGEENANQTDTTEQNGPTSPVIENKEEVPPSIPNI</sequence>
<feature type="compositionally biased region" description="Polar residues" evidence="1">
    <location>
        <begin position="21"/>
        <end position="33"/>
    </location>
</feature>
<keyword evidence="2" id="KW-0732">Signal</keyword>
<feature type="signal peptide" evidence="2">
    <location>
        <begin position="1"/>
        <end position="21"/>
    </location>
</feature>
<evidence type="ECO:0000256" key="2">
    <source>
        <dbReference type="SAM" id="SignalP"/>
    </source>
</evidence>